<dbReference type="Gene3D" id="3.90.245.10">
    <property type="entry name" value="Ribonucleoside hydrolase-like"/>
    <property type="match status" value="1"/>
</dbReference>
<dbReference type="RefSeq" id="WP_046050263.1">
    <property type="nucleotide sequence ID" value="NZ_CAKODN010000002.1"/>
</dbReference>
<dbReference type="GO" id="GO:0005829">
    <property type="term" value="C:cytosol"/>
    <property type="evidence" value="ECO:0007669"/>
    <property type="project" value="TreeGrafter"/>
</dbReference>
<feature type="domain" description="Inosine/uridine-preferring nucleoside hydrolase" evidence="3">
    <location>
        <begin position="3"/>
        <end position="316"/>
    </location>
</feature>
<gene>
    <name evidence="4" type="primary">rihA</name>
    <name evidence="4" type="ORF">ERS137939_01184</name>
</gene>
<reference evidence="4 5" key="1">
    <citation type="submission" date="2015-03" db="EMBL/GenBank/DDBJ databases">
        <authorList>
            <consortium name="Pathogen Informatics"/>
            <person name="Murphy D."/>
        </authorList>
    </citation>
    <scope>NUCLEOTIDE SEQUENCE [LARGE SCALE GENOMIC DNA]</scope>
    <source>
        <strain evidence="4 5">IP27818</strain>
    </source>
</reference>
<evidence type="ECO:0000259" key="3">
    <source>
        <dbReference type="Pfam" id="PF01156"/>
    </source>
</evidence>
<evidence type="ECO:0000256" key="1">
    <source>
        <dbReference type="ARBA" id="ARBA00022801"/>
    </source>
</evidence>
<dbReference type="SUPFAM" id="SSF53590">
    <property type="entry name" value="Nucleoside hydrolase"/>
    <property type="match status" value="1"/>
</dbReference>
<dbReference type="CDD" id="cd00455">
    <property type="entry name" value="nuc_hydro"/>
    <property type="match status" value="1"/>
</dbReference>
<dbReference type="EMBL" id="CPZF01000002">
    <property type="protein sequence ID" value="CNF30405.1"/>
    <property type="molecule type" value="Genomic_DNA"/>
</dbReference>
<organism evidence="4 5">
    <name type="scientific">Yersinia enterocolitica</name>
    <dbReference type="NCBI Taxonomy" id="630"/>
    <lineage>
        <taxon>Bacteria</taxon>
        <taxon>Pseudomonadati</taxon>
        <taxon>Pseudomonadota</taxon>
        <taxon>Gammaproteobacteria</taxon>
        <taxon>Enterobacterales</taxon>
        <taxon>Yersiniaceae</taxon>
        <taxon>Yersinia</taxon>
    </lineage>
</organism>
<proteinExistence type="predicted"/>
<keyword evidence="2 4" id="KW-0326">Glycosidase</keyword>
<evidence type="ECO:0000256" key="2">
    <source>
        <dbReference type="ARBA" id="ARBA00023295"/>
    </source>
</evidence>
<dbReference type="EC" id="3.2.-.-" evidence="4"/>
<dbReference type="PANTHER" id="PTHR12304">
    <property type="entry name" value="INOSINE-URIDINE PREFERRING NUCLEOSIDE HYDROLASE"/>
    <property type="match status" value="1"/>
</dbReference>
<dbReference type="KEGG" id="yef:FORC2_0666"/>
<dbReference type="Pfam" id="PF01156">
    <property type="entry name" value="IU_nuc_hydro"/>
    <property type="match status" value="1"/>
</dbReference>
<dbReference type="AlphaFoldDB" id="A0A9P1V4Y8"/>
<dbReference type="InterPro" id="IPR023186">
    <property type="entry name" value="IUNH"/>
</dbReference>
<sequence length="356" mass="37940">MRLIIDCDPGNGVPGANVDDGLALALAIAAPEITLELITIVAGNTPCEVGFSVAHDLVSRLGLDIPIIRGASQALVEPTALWRDKLDNGAARNGLTALWQQTPVPPQVASGAPLAAHAIGELICNNPGEITLVAIGPLTNIAHAIQLYPQMASSVAEIAIMGGVFNVEGYLKDTNFGIDPEAAHVVLTSGANITLAPLDVTTQTQMLHQDLDKIAQIDSPLSRYLVETLRPWISYSMQTRGLPGCWVHDALVVAWLLDKSIVTTTRDYIDVALEGALTRGMTLRFSPENLRLDVGIPAPQGKPANILQTVDNKKLQDAIHQALSNFTYTQNNSSCRKAATEKIPGSLLTLRSTTSK</sequence>
<protein>
    <submittedName>
        <fullName evidence="4">Hydrolase</fullName>
        <ecNumber evidence="4">3.2.-.-</ecNumber>
    </submittedName>
</protein>
<dbReference type="Proteomes" id="UP000041356">
    <property type="component" value="Unassembled WGS sequence"/>
</dbReference>
<evidence type="ECO:0000313" key="5">
    <source>
        <dbReference type="Proteomes" id="UP000041356"/>
    </source>
</evidence>
<dbReference type="InterPro" id="IPR001910">
    <property type="entry name" value="Inosine/uridine_hydrolase_dom"/>
</dbReference>
<dbReference type="PANTHER" id="PTHR12304:SF4">
    <property type="entry name" value="URIDINE NUCLEOSIDASE"/>
    <property type="match status" value="1"/>
</dbReference>
<dbReference type="InterPro" id="IPR036452">
    <property type="entry name" value="Ribo_hydro-like"/>
</dbReference>
<comment type="caution">
    <text evidence="4">The sequence shown here is derived from an EMBL/GenBank/DDBJ whole genome shotgun (WGS) entry which is preliminary data.</text>
</comment>
<dbReference type="GO" id="GO:0006152">
    <property type="term" value="P:purine nucleoside catabolic process"/>
    <property type="evidence" value="ECO:0007669"/>
    <property type="project" value="TreeGrafter"/>
</dbReference>
<name>A0A9P1V4Y8_YEREN</name>
<dbReference type="GO" id="GO:0008477">
    <property type="term" value="F:purine nucleosidase activity"/>
    <property type="evidence" value="ECO:0007669"/>
    <property type="project" value="TreeGrafter"/>
</dbReference>
<keyword evidence="1 4" id="KW-0378">Hydrolase</keyword>
<accession>A0A9P1V4Y8</accession>
<evidence type="ECO:0000313" key="4">
    <source>
        <dbReference type="EMBL" id="CNF30405.1"/>
    </source>
</evidence>